<evidence type="ECO:0000256" key="4">
    <source>
        <dbReference type="ARBA" id="ARBA00013558"/>
    </source>
</evidence>
<dbReference type="InterPro" id="IPR000192">
    <property type="entry name" value="Aminotrans_V_dom"/>
</dbReference>
<comment type="similarity">
    <text evidence="3">Belongs to the class-V pyridoxal-phosphate-dependent aminotransferase family. NifS/IscS subfamily.</text>
</comment>
<keyword evidence="8" id="KW-0408">Iron</keyword>
<evidence type="ECO:0000256" key="5">
    <source>
        <dbReference type="ARBA" id="ARBA00022679"/>
    </source>
</evidence>
<keyword evidence="7" id="KW-0663">Pyridoxal phosphate</keyword>
<evidence type="ECO:0000256" key="6">
    <source>
        <dbReference type="ARBA" id="ARBA00022723"/>
    </source>
</evidence>
<evidence type="ECO:0000256" key="3">
    <source>
        <dbReference type="ARBA" id="ARBA00006490"/>
    </source>
</evidence>
<dbReference type="RefSeq" id="WP_187430649.1">
    <property type="nucleotide sequence ID" value="NZ_CP143423.1"/>
</dbReference>
<comment type="catalytic activity">
    <reaction evidence="10">
        <text>(sulfur carrier)-H + L-cysteine = (sulfur carrier)-SH + L-alanine</text>
        <dbReference type="Rhea" id="RHEA:43892"/>
        <dbReference type="Rhea" id="RHEA-COMP:14737"/>
        <dbReference type="Rhea" id="RHEA-COMP:14739"/>
        <dbReference type="ChEBI" id="CHEBI:29917"/>
        <dbReference type="ChEBI" id="CHEBI:35235"/>
        <dbReference type="ChEBI" id="CHEBI:57972"/>
        <dbReference type="ChEBI" id="CHEBI:64428"/>
        <dbReference type="EC" id="2.8.1.7"/>
    </reaction>
</comment>
<evidence type="ECO:0000256" key="10">
    <source>
        <dbReference type="ARBA" id="ARBA00050776"/>
    </source>
</evidence>
<evidence type="ECO:0000313" key="12">
    <source>
        <dbReference type="EMBL" id="WVX49025.1"/>
    </source>
</evidence>
<evidence type="ECO:0000256" key="9">
    <source>
        <dbReference type="ARBA" id="ARBA00023014"/>
    </source>
</evidence>
<evidence type="ECO:0000256" key="2">
    <source>
        <dbReference type="ARBA" id="ARBA00003120"/>
    </source>
</evidence>
<dbReference type="GO" id="GO:0031071">
    <property type="term" value="F:cysteine desulfurase activity"/>
    <property type="evidence" value="ECO:0007669"/>
    <property type="project" value="UniProtKB-EC"/>
</dbReference>
<dbReference type="Gene3D" id="3.40.640.10">
    <property type="entry name" value="Type I PLP-dependent aspartate aminotransferase-like (Major domain)"/>
    <property type="match status" value="1"/>
</dbReference>
<accession>A0ABZ2BSR0</accession>
<keyword evidence="9" id="KW-0411">Iron-sulfur</keyword>
<dbReference type="InterPro" id="IPR016454">
    <property type="entry name" value="Cysteine_dSase"/>
</dbReference>
<protein>
    <recommendedName>
        <fullName evidence="4">Cysteine desulfurase</fullName>
    </recommendedName>
</protein>
<evidence type="ECO:0000313" key="13">
    <source>
        <dbReference type="Proteomes" id="UP001318682"/>
    </source>
</evidence>
<sequence>MSRVYLDHNATTPLRAEARDAMIAAMDVMGNPSSVHAEGRAAKGLLEQARAQVAALVGCTPSQVIFTASATEAAALAAAQKDQHGGVFAALPTEHDCLRVWADEELPAFFGQDGNEDRSGYGVMDWLCDKVEDFWDHTDGPLALMAMSAANSETGILTPRARVSPSGRLNTLAIGVLPYSVVCDITQMAGKMPVLYEKDTKRTSHGDRRPAYMILSAHKLGGPKGVGALINFTSEDPQAILRGGGQEMGRRSGTENIIGIAGFGAAAEAAARDVAAGRWEEIAELRKILENTLADAAKTTIFVGKSANRLPNTSCFATPGWKGEAQVIQMDLAGFAISAGSACSSGKVKASNVLRAMGYDEETASSAIRVSLGLETTEQDIRRFAEAWLDKERKFRARAA</sequence>
<evidence type="ECO:0000259" key="11">
    <source>
        <dbReference type="Pfam" id="PF00266"/>
    </source>
</evidence>
<dbReference type="Gene3D" id="3.90.1150.10">
    <property type="entry name" value="Aspartate Aminotransferase, domain 1"/>
    <property type="match status" value="1"/>
</dbReference>
<comment type="cofactor">
    <cofactor evidence="1">
        <name>pyridoxal 5'-phosphate</name>
        <dbReference type="ChEBI" id="CHEBI:597326"/>
    </cofactor>
</comment>
<comment type="function">
    <text evidence="2">Catalyzes the removal of elemental sulfur atoms from cysteine to produce alanine. Seems to participate in the biosynthesis of the nitrogenase metalloclusters by providing the inorganic sulfur required for the Fe-S core formation.</text>
</comment>
<dbReference type="Gene3D" id="1.10.260.50">
    <property type="match status" value="1"/>
</dbReference>
<dbReference type="PANTHER" id="PTHR11601:SF34">
    <property type="entry name" value="CYSTEINE DESULFURASE"/>
    <property type="match status" value="1"/>
</dbReference>
<dbReference type="PIRSF" id="PIRSF005572">
    <property type="entry name" value="NifS"/>
    <property type="match status" value="1"/>
</dbReference>
<dbReference type="SUPFAM" id="SSF53383">
    <property type="entry name" value="PLP-dependent transferases"/>
    <property type="match status" value="1"/>
</dbReference>
<name>A0ABZ2BSR0_9RHOB</name>
<dbReference type="PANTHER" id="PTHR11601">
    <property type="entry name" value="CYSTEINE DESULFURYLASE FAMILY MEMBER"/>
    <property type="match status" value="1"/>
</dbReference>
<gene>
    <name evidence="12" type="primary">nifS</name>
    <name evidence="12" type="ORF">ROLI_021100</name>
</gene>
<dbReference type="EMBL" id="CP143423">
    <property type="protein sequence ID" value="WVX49025.1"/>
    <property type="molecule type" value="Genomic_DNA"/>
</dbReference>
<dbReference type="Proteomes" id="UP001318682">
    <property type="component" value="Chromosome"/>
</dbReference>
<dbReference type="InterPro" id="IPR015421">
    <property type="entry name" value="PyrdxlP-dep_Trfase_major"/>
</dbReference>
<dbReference type="InterPro" id="IPR015424">
    <property type="entry name" value="PyrdxlP-dep_Trfase"/>
</dbReference>
<keyword evidence="5 12" id="KW-0808">Transferase</keyword>
<dbReference type="Pfam" id="PF00266">
    <property type="entry name" value="Aminotran_5"/>
    <property type="match status" value="1"/>
</dbReference>
<keyword evidence="13" id="KW-1185">Reference proteome</keyword>
<organism evidence="12 13">
    <name type="scientific">Roseobacter fucihabitans</name>
    <dbReference type="NCBI Taxonomy" id="1537242"/>
    <lineage>
        <taxon>Bacteria</taxon>
        <taxon>Pseudomonadati</taxon>
        <taxon>Pseudomonadota</taxon>
        <taxon>Alphaproteobacteria</taxon>
        <taxon>Rhodobacterales</taxon>
        <taxon>Roseobacteraceae</taxon>
        <taxon>Roseobacter</taxon>
    </lineage>
</organism>
<reference evidence="13" key="1">
    <citation type="submission" date="2024-01" db="EMBL/GenBank/DDBJ databases">
        <title>Roseobacter fucihabitans sp. nov., isolated from the brown alga Fucus spiralis.</title>
        <authorList>
            <person name="Hahnke S."/>
            <person name="Berger M."/>
            <person name="Schlingloff A."/>
            <person name="Athale I."/>
            <person name="Neumann-Schaal M."/>
            <person name="Adenaya A."/>
            <person name="Poehlein A."/>
            <person name="Daniel R."/>
            <person name="Pertersen J."/>
            <person name="Brinkhoff T."/>
        </authorList>
    </citation>
    <scope>NUCLEOTIDE SEQUENCE [LARGE SCALE GENOMIC DNA]</scope>
    <source>
        <strain evidence="13">B14</strain>
    </source>
</reference>
<proteinExistence type="inferred from homology"/>
<evidence type="ECO:0000256" key="7">
    <source>
        <dbReference type="ARBA" id="ARBA00022898"/>
    </source>
</evidence>
<keyword evidence="6" id="KW-0479">Metal-binding</keyword>
<evidence type="ECO:0000256" key="1">
    <source>
        <dbReference type="ARBA" id="ARBA00001933"/>
    </source>
</evidence>
<evidence type="ECO:0000256" key="8">
    <source>
        <dbReference type="ARBA" id="ARBA00023004"/>
    </source>
</evidence>
<feature type="domain" description="Aminotransferase class V" evidence="11">
    <location>
        <begin position="4"/>
        <end position="384"/>
    </location>
</feature>
<dbReference type="InterPro" id="IPR015422">
    <property type="entry name" value="PyrdxlP-dep_Trfase_small"/>
</dbReference>